<reference evidence="2 3" key="1">
    <citation type="journal article" date="2023" name="Proc. Natl. Acad. Sci. U.S.A.">
        <title>A global phylogenomic analysis of the shiitake genus Lentinula.</title>
        <authorList>
            <person name="Sierra-Patev S."/>
            <person name="Min B."/>
            <person name="Naranjo-Ortiz M."/>
            <person name="Looney B."/>
            <person name="Konkel Z."/>
            <person name="Slot J.C."/>
            <person name="Sakamoto Y."/>
            <person name="Steenwyk J.L."/>
            <person name="Rokas A."/>
            <person name="Carro J."/>
            <person name="Camarero S."/>
            <person name="Ferreira P."/>
            <person name="Molpeceres G."/>
            <person name="Ruiz-Duenas F.J."/>
            <person name="Serrano A."/>
            <person name="Henrissat B."/>
            <person name="Drula E."/>
            <person name="Hughes K.W."/>
            <person name="Mata J.L."/>
            <person name="Ishikawa N.K."/>
            <person name="Vargas-Isla R."/>
            <person name="Ushijima S."/>
            <person name="Smith C.A."/>
            <person name="Donoghue J."/>
            <person name="Ahrendt S."/>
            <person name="Andreopoulos W."/>
            <person name="He G."/>
            <person name="LaButti K."/>
            <person name="Lipzen A."/>
            <person name="Ng V."/>
            <person name="Riley R."/>
            <person name="Sandor L."/>
            <person name="Barry K."/>
            <person name="Martinez A.T."/>
            <person name="Xiao Y."/>
            <person name="Gibbons J.G."/>
            <person name="Terashima K."/>
            <person name="Grigoriev I.V."/>
            <person name="Hibbett D."/>
        </authorList>
    </citation>
    <scope>NUCLEOTIDE SEQUENCE [LARGE SCALE GENOMIC DNA]</scope>
    <source>
        <strain evidence="2 3">TFB7810</strain>
    </source>
</reference>
<evidence type="ECO:0000313" key="3">
    <source>
        <dbReference type="Proteomes" id="UP001142393"/>
    </source>
</evidence>
<dbReference type="AlphaFoldDB" id="A0A9W8NQ65"/>
<accession>A0A9W8NQ65</accession>
<comment type="caution">
    <text evidence="2">The sequence shown here is derived from an EMBL/GenBank/DDBJ whole genome shotgun (WGS) entry which is preliminary data.</text>
</comment>
<proteinExistence type="predicted"/>
<dbReference type="Proteomes" id="UP001142393">
    <property type="component" value="Unassembled WGS sequence"/>
</dbReference>
<feature type="region of interest" description="Disordered" evidence="1">
    <location>
        <begin position="253"/>
        <end position="289"/>
    </location>
</feature>
<evidence type="ECO:0000256" key="1">
    <source>
        <dbReference type="SAM" id="MobiDB-lite"/>
    </source>
</evidence>
<evidence type="ECO:0000313" key="2">
    <source>
        <dbReference type="EMBL" id="KAJ3738773.1"/>
    </source>
</evidence>
<name>A0A9W8NQ65_9AGAR</name>
<feature type="compositionally biased region" description="Low complexity" evidence="1">
    <location>
        <begin position="387"/>
        <end position="402"/>
    </location>
</feature>
<protein>
    <submittedName>
        <fullName evidence="2">Uncharacterized protein</fullName>
    </submittedName>
</protein>
<organism evidence="2 3">
    <name type="scientific">Lentinula detonsa</name>
    <dbReference type="NCBI Taxonomy" id="2804962"/>
    <lineage>
        <taxon>Eukaryota</taxon>
        <taxon>Fungi</taxon>
        <taxon>Dikarya</taxon>
        <taxon>Basidiomycota</taxon>
        <taxon>Agaricomycotina</taxon>
        <taxon>Agaricomycetes</taxon>
        <taxon>Agaricomycetidae</taxon>
        <taxon>Agaricales</taxon>
        <taxon>Marasmiineae</taxon>
        <taxon>Omphalotaceae</taxon>
        <taxon>Lentinula</taxon>
    </lineage>
</organism>
<sequence>MSVDSALSHTSGTEPRHCFIPHIETCISFSLDVRRTLNLLCCEIDDEIETAIQNFPIRKYAAVVRTCENIPLPGCIYHRAGLRLLQQGTPESMMEFCFESHTMCFPVASENRPLNRSPFRTNKPLPWDGCYHVSCMDRIVYIPRGHFDYANAFVMDMYSDDASDEDTGVARAQHAKANGSSQTGDIVENLCPSSPSVRKVVEEAESLDNSSRENRSIEPSSLLAQSALRSDAKPLRFYSSTVRLAESLDELSDESFIGSESDSDADSQSESWFSAEEGFSTDEEENNSLNDSHYIDDTIPRMNHISEVSTSFDGYNADGSIVPVVNFSLDLSGIPSLLSVDEYSKDYGMLDALVRKCRERSTPTNVEEGDGEQSRSSLLCTEGALDSEQSTTSSTTSETSHTFLKETSNECAVSNTDLGASKSSKPILKSKRVRRFLLRVFSKLNTGKEPLRT</sequence>
<gene>
    <name evidence="2" type="ORF">DFH05DRAFT_1546975</name>
</gene>
<feature type="region of interest" description="Disordered" evidence="1">
    <location>
        <begin position="201"/>
        <end position="220"/>
    </location>
</feature>
<feature type="region of interest" description="Disordered" evidence="1">
    <location>
        <begin position="384"/>
        <end position="404"/>
    </location>
</feature>
<keyword evidence="3" id="KW-1185">Reference proteome</keyword>
<dbReference type="EMBL" id="JANVFU010000022">
    <property type="protein sequence ID" value="KAJ3738773.1"/>
    <property type="molecule type" value="Genomic_DNA"/>
</dbReference>